<gene>
    <name evidence="6" type="primary">fimH</name>
    <name evidence="6" type="ORF">ACFFJ3_18035</name>
</gene>
<dbReference type="PANTHER" id="PTHR33420">
    <property type="entry name" value="FIMBRIAL SUBUNIT ELFA-RELATED"/>
    <property type="match status" value="1"/>
</dbReference>
<dbReference type="Proteomes" id="UP001589792">
    <property type="component" value="Unassembled WGS sequence"/>
</dbReference>
<dbReference type="InterPro" id="IPR000259">
    <property type="entry name" value="Adhesion_dom_fimbrial"/>
</dbReference>
<dbReference type="InterPro" id="IPR036937">
    <property type="entry name" value="Adhesion_dom_fimbrial_sf"/>
</dbReference>
<dbReference type="NCBIfam" id="NF011746">
    <property type="entry name" value="PRK15199.1"/>
    <property type="match status" value="1"/>
</dbReference>
<evidence type="ECO:0000313" key="6">
    <source>
        <dbReference type="EMBL" id="MFC0228373.1"/>
    </source>
</evidence>
<keyword evidence="2 4" id="KW-0732">Signal</keyword>
<accession>A0ABV6EH94</accession>
<organism evidence="6 7">
    <name type="scientific">Serratia aquatilis</name>
    <dbReference type="NCBI Taxonomy" id="1737515"/>
    <lineage>
        <taxon>Bacteria</taxon>
        <taxon>Pseudomonadati</taxon>
        <taxon>Pseudomonadota</taxon>
        <taxon>Gammaproteobacteria</taxon>
        <taxon>Enterobacterales</taxon>
        <taxon>Yersiniaceae</taxon>
        <taxon>Serratia</taxon>
    </lineage>
</organism>
<dbReference type="Gene3D" id="2.60.40.1090">
    <property type="entry name" value="Fimbrial-type adhesion domain"/>
    <property type="match status" value="1"/>
</dbReference>
<feature type="chain" id="PRO_5046515816" evidence="4">
    <location>
        <begin position="22"/>
        <end position="339"/>
    </location>
</feature>
<dbReference type="InterPro" id="IPR050263">
    <property type="entry name" value="Bact_Fimbrial_Adh_Pro"/>
</dbReference>
<keyword evidence="7" id="KW-1185">Reference proteome</keyword>
<dbReference type="RefSeq" id="WP_380677912.1">
    <property type="nucleotide sequence ID" value="NZ_CP173186.1"/>
</dbReference>
<evidence type="ECO:0000256" key="1">
    <source>
        <dbReference type="ARBA" id="ARBA00004561"/>
    </source>
</evidence>
<evidence type="ECO:0000313" key="7">
    <source>
        <dbReference type="Proteomes" id="UP001589792"/>
    </source>
</evidence>
<dbReference type="InterPro" id="IPR008966">
    <property type="entry name" value="Adhesion_dom_sf"/>
</dbReference>
<protein>
    <submittedName>
        <fullName evidence="6">Type 1 fimbria D-mannose specific adhesin FimH</fullName>
    </submittedName>
</protein>
<feature type="domain" description="Fimbrial-type adhesion" evidence="5">
    <location>
        <begin position="189"/>
        <end position="339"/>
    </location>
</feature>
<dbReference type="SUPFAM" id="SSF49401">
    <property type="entry name" value="Bacterial adhesins"/>
    <property type="match status" value="1"/>
</dbReference>
<evidence type="ECO:0000256" key="3">
    <source>
        <dbReference type="ARBA" id="ARBA00023263"/>
    </source>
</evidence>
<comment type="caution">
    <text evidence="6">The sequence shown here is derived from an EMBL/GenBank/DDBJ whole genome shotgun (WGS) entry which is preliminary data.</text>
</comment>
<evidence type="ECO:0000259" key="5">
    <source>
        <dbReference type="Pfam" id="PF00419"/>
    </source>
</evidence>
<evidence type="ECO:0000256" key="2">
    <source>
        <dbReference type="ARBA" id="ARBA00022729"/>
    </source>
</evidence>
<name>A0ABV6EH94_9GAMM</name>
<dbReference type="EMBL" id="JBHLXG010000018">
    <property type="protein sequence ID" value="MFC0228373.1"/>
    <property type="molecule type" value="Genomic_DNA"/>
</dbReference>
<comment type="subcellular location">
    <subcellularLocation>
        <location evidence="1">Fimbrium</location>
    </subcellularLocation>
</comment>
<proteinExistence type="predicted"/>
<dbReference type="Pfam" id="PF00419">
    <property type="entry name" value="Fimbrial"/>
    <property type="match status" value="1"/>
</dbReference>
<dbReference type="PANTHER" id="PTHR33420:SF31">
    <property type="entry name" value="TYPE 1 FIMBRIN D-MANNOSE SPECIFIC ADHESIN"/>
    <property type="match status" value="1"/>
</dbReference>
<feature type="signal peptide" evidence="4">
    <location>
        <begin position="1"/>
        <end position="21"/>
    </location>
</feature>
<sequence>MNIKMYLAGAALLIAGAPAYATVCAPKDGVVRDVPYELSNAFNASNNQVGQVVILSDKTQDVGVKAICPPGTTGKTTMRSYVTDLPVVTVIDNFKYLQLNDYLQGAMQITDHGNTGDKTFFPPTNYEQMGEDERVPLNKEFDIWDRGLIFKLRITRPFINMVVIPKKTLFTVYVTTTNADPLITPVYTISYSGKINVPQTCELNLGDVVKFDFGDIASVLFSQAGAGNSPAGVTPQTKSVAIKCTNIDAQAYLTMRLEAEKNSGDIMVSDNADLGFKVSGGTGSGPVFIPNDVTSTLGFQLDDAARANVTITAVPVSVTGNKPEAGPFTARGYLRVDYD</sequence>
<reference evidence="6 7" key="1">
    <citation type="submission" date="2024-09" db="EMBL/GenBank/DDBJ databases">
        <authorList>
            <person name="Sun Q."/>
            <person name="Mori K."/>
        </authorList>
    </citation>
    <scope>NUCLEOTIDE SEQUENCE [LARGE SCALE GENOMIC DNA]</scope>
    <source>
        <strain evidence="6 7">CCM 8626</strain>
    </source>
</reference>
<evidence type="ECO:0000256" key="4">
    <source>
        <dbReference type="SAM" id="SignalP"/>
    </source>
</evidence>
<keyword evidence="3" id="KW-0281">Fimbrium</keyword>